<keyword evidence="1" id="KW-0732">Signal</keyword>
<accession>A0A1Y1XJZ4</accession>
<comment type="caution">
    <text evidence="2">The sequence shown here is derived from an EMBL/GenBank/DDBJ whole genome shotgun (WGS) entry which is preliminary data.</text>
</comment>
<feature type="chain" id="PRO_5011007760" evidence="1">
    <location>
        <begin position="21"/>
        <end position="272"/>
    </location>
</feature>
<evidence type="ECO:0000313" key="3">
    <source>
        <dbReference type="Proteomes" id="UP000193944"/>
    </source>
</evidence>
<gene>
    <name evidence="2" type="ORF">BCR32DRAFT_290303</name>
</gene>
<dbReference type="EMBL" id="MCFG01000026">
    <property type="protein sequence ID" value="ORX86079.1"/>
    <property type="molecule type" value="Genomic_DNA"/>
</dbReference>
<dbReference type="OrthoDB" id="10523143at2759"/>
<dbReference type="Proteomes" id="UP000193944">
    <property type="component" value="Unassembled WGS sequence"/>
</dbReference>
<evidence type="ECO:0000256" key="1">
    <source>
        <dbReference type="SAM" id="SignalP"/>
    </source>
</evidence>
<reference evidence="2 3" key="1">
    <citation type="submission" date="2016-08" db="EMBL/GenBank/DDBJ databases">
        <title>A Parts List for Fungal Cellulosomes Revealed by Comparative Genomics.</title>
        <authorList>
            <consortium name="DOE Joint Genome Institute"/>
            <person name="Haitjema C.H."/>
            <person name="Gilmore S.P."/>
            <person name="Henske J.K."/>
            <person name="Solomon K.V."/>
            <person name="De Groot R."/>
            <person name="Kuo A."/>
            <person name="Mondo S.J."/>
            <person name="Salamov A.A."/>
            <person name="Labutti K."/>
            <person name="Zhao Z."/>
            <person name="Chiniquy J."/>
            <person name="Barry K."/>
            <person name="Brewer H.M."/>
            <person name="Purvine S.O."/>
            <person name="Wright A.T."/>
            <person name="Boxma B."/>
            <person name="Van Alen T."/>
            <person name="Hackstein J.H."/>
            <person name="Baker S.E."/>
            <person name="Grigoriev I.V."/>
            <person name="O'Malley M.A."/>
        </authorList>
    </citation>
    <scope>NUCLEOTIDE SEQUENCE [LARGE SCALE GENOMIC DNA]</scope>
    <source>
        <strain evidence="2 3">S4</strain>
    </source>
</reference>
<protein>
    <submittedName>
        <fullName evidence="2">Uncharacterized protein</fullName>
    </submittedName>
</protein>
<feature type="non-terminal residue" evidence="2">
    <location>
        <position position="272"/>
    </location>
</feature>
<sequence length="272" mass="32374">MEKNLFFLLLFFYNISVCWSIFVCKKNLVVREENGFYYGIEDGEECIIILQNQERIEKRGYFDTCNECNVKKYHDSVFYGYNNDNTEICQVDLNHCNDYNGLPDMEIVNKGFCRFCYYHRFENQLYIGYENGHECLLDMNFCTKANVNGYCTWCKPFTEVNVKVIMSSHVVHLKSEDAFGEECNLNITKCGYFNMRNYNKTRRICTYCTVVDHNKEINMYYGREDYKKCEIEKEKCSVEIEKYENFIKNNNSGSLLNVSYLNINILSYFILL</sequence>
<evidence type="ECO:0000313" key="2">
    <source>
        <dbReference type="EMBL" id="ORX86079.1"/>
    </source>
</evidence>
<feature type="signal peptide" evidence="1">
    <location>
        <begin position="1"/>
        <end position="20"/>
    </location>
</feature>
<dbReference type="AlphaFoldDB" id="A0A1Y1XJZ4"/>
<proteinExistence type="predicted"/>
<keyword evidence="3" id="KW-1185">Reference proteome</keyword>
<name>A0A1Y1XJZ4_9FUNG</name>
<reference evidence="2 3" key="2">
    <citation type="submission" date="2016-08" db="EMBL/GenBank/DDBJ databases">
        <title>Pervasive Adenine N6-methylation of Active Genes in Fungi.</title>
        <authorList>
            <consortium name="DOE Joint Genome Institute"/>
            <person name="Mondo S.J."/>
            <person name="Dannebaum R.O."/>
            <person name="Kuo R.C."/>
            <person name="Labutti K."/>
            <person name="Haridas S."/>
            <person name="Kuo A."/>
            <person name="Salamov A."/>
            <person name="Ahrendt S.R."/>
            <person name="Lipzen A."/>
            <person name="Sullivan W."/>
            <person name="Andreopoulos W.B."/>
            <person name="Clum A."/>
            <person name="Lindquist E."/>
            <person name="Daum C."/>
            <person name="Ramamoorthy G.K."/>
            <person name="Gryganskyi A."/>
            <person name="Culley D."/>
            <person name="Magnuson J.K."/>
            <person name="James T.Y."/>
            <person name="O'Malley M.A."/>
            <person name="Stajich J.E."/>
            <person name="Spatafora J.W."/>
            <person name="Visel A."/>
            <person name="Grigoriev I.V."/>
        </authorList>
    </citation>
    <scope>NUCLEOTIDE SEQUENCE [LARGE SCALE GENOMIC DNA]</scope>
    <source>
        <strain evidence="2 3">S4</strain>
    </source>
</reference>
<organism evidence="2 3">
    <name type="scientific">Anaeromyces robustus</name>
    <dbReference type="NCBI Taxonomy" id="1754192"/>
    <lineage>
        <taxon>Eukaryota</taxon>
        <taxon>Fungi</taxon>
        <taxon>Fungi incertae sedis</taxon>
        <taxon>Chytridiomycota</taxon>
        <taxon>Chytridiomycota incertae sedis</taxon>
        <taxon>Neocallimastigomycetes</taxon>
        <taxon>Neocallimastigales</taxon>
        <taxon>Neocallimastigaceae</taxon>
        <taxon>Anaeromyces</taxon>
    </lineage>
</organism>